<dbReference type="Pfam" id="PF02674">
    <property type="entry name" value="Colicin_V"/>
    <property type="match status" value="1"/>
</dbReference>
<gene>
    <name evidence="6" type="ORF">COU33_00370</name>
</gene>
<sequence>MSLFDIVLLIIIGGFGLFGLWFGFFHTLGSLLGTVLGVYLASRYYEQLATWLISVTGWGDNVSRVIMFTIAFIIINRLVGFTFWIFDKFFDVLTRLPFLGSINRLLGLLLGTFEGVVTVGFVVYFIEQFPFSEKVVAAIASSAVAPHTLVVVTVLLPLLPEGMRILRTSVDYVEGQIIP</sequence>
<comment type="caution">
    <text evidence="6">The sequence shown here is derived from an EMBL/GenBank/DDBJ whole genome shotgun (WGS) entry which is preliminary data.</text>
</comment>
<evidence type="ECO:0000313" key="7">
    <source>
        <dbReference type="Proteomes" id="UP000229362"/>
    </source>
</evidence>
<dbReference type="PANTHER" id="PTHR37306:SF1">
    <property type="entry name" value="COLICIN V PRODUCTION PROTEIN"/>
    <property type="match status" value="1"/>
</dbReference>
<evidence type="ECO:0000313" key="6">
    <source>
        <dbReference type="EMBL" id="PIT86939.1"/>
    </source>
</evidence>
<keyword evidence="4 5" id="KW-0472">Membrane</keyword>
<feature type="transmembrane region" description="Helical" evidence="5">
    <location>
        <begin position="65"/>
        <end position="86"/>
    </location>
</feature>
<feature type="transmembrane region" description="Helical" evidence="5">
    <location>
        <begin position="106"/>
        <end position="126"/>
    </location>
</feature>
<evidence type="ECO:0000256" key="5">
    <source>
        <dbReference type="SAM" id="Phobius"/>
    </source>
</evidence>
<dbReference type="GO" id="GO:0009403">
    <property type="term" value="P:toxin biosynthetic process"/>
    <property type="evidence" value="ECO:0007669"/>
    <property type="project" value="InterPro"/>
</dbReference>
<dbReference type="PANTHER" id="PTHR37306">
    <property type="entry name" value="COLICIN V PRODUCTION PROTEIN"/>
    <property type="match status" value="1"/>
</dbReference>
<protein>
    <recommendedName>
        <fullName evidence="8">Colicin V production protein</fullName>
    </recommendedName>
</protein>
<feature type="transmembrane region" description="Helical" evidence="5">
    <location>
        <begin position="6"/>
        <end position="23"/>
    </location>
</feature>
<proteinExistence type="predicted"/>
<dbReference type="InterPro" id="IPR003825">
    <property type="entry name" value="Colicin-V_CvpA"/>
</dbReference>
<dbReference type="Proteomes" id="UP000229362">
    <property type="component" value="Unassembled WGS sequence"/>
</dbReference>
<evidence type="ECO:0000256" key="1">
    <source>
        <dbReference type="ARBA" id="ARBA00004141"/>
    </source>
</evidence>
<comment type="subcellular location">
    <subcellularLocation>
        <location evidence="1">Membrane</location>
        <topology evidence="1">Multi-pass membrane protein</topology>
    </subcellularLocation>
</comment>
<evidence type="ECO:0000256" key="4">
    <source>
        <dbReference type="ARBA" id="ARBA00023136"/>
    </source>
</evidence>
<name>A0A2M6W2B1_9BACT</name>
<evidence type="ECO:0008006" key="8">
    <source>
        <dbReference type="Google" id="ProtNLM"/>
    </source>
</evidence>
<organism evidence="6 7">
    <name type="scientific">Candidatus Magasanikbacteria bacterium CG10_big_fil_rev_8_21_14_0_10_43_6</name>
    <dbReference type="NCBI Taxonomy" id="1974650"/>
    <lineage>
        <taxon>Bacteria</taxon>
        <taxon>Candidatus Magasanikiibacteriota</taxon>
    </lineage>
</organism>
<dbReference type="GO" id="GO:0016020">
    <property type="term" value="C:membrane"/>
    <property type="evidence" value="ECO:0007669"/>
    <property type="project" value="UniProtKB-SubCell"/>
</dbReference>
<dbReference type="AlphaFoldDB" id="A0A2M6W2B1"/>
<evidence type="ECO:0000256" key="2">
    <source>
        <dbReference type="ARBA" id="ARBA00022692"/>
    </source>
</evidence>
<dbReference type="EMBL" id="PFBZ01000017">
    <property type="protein sequence ID" value="PIT86939.1"/>
    <property type="molecule type" value="Genomic_DNA"/>
</dbReference>
<feature type="transmembrane region" description="Helical" evidence="5">
    <location>
        <begin position="138"/>
        <end position="159"/>
    </location>
</feature>
<keyword evidence="2 5" id="KW-0812">Transmembrane</keyword>
<reference evidence="7" key="1">
    <citation type="submission" date="2017-09" db="EMBL/GenBank/DDBJ databases">
        <title>Depth-based differentiation of microbial function through sediment-hosted aquifers and enrichment of novel symbionts in the deep terrestrial subsurface.</title>
        <authorList>
            <person name="Probst A.J."/>
            <person name="Ladd B."/>
            <person name="Jarett J.K."/>
            <person name="Geller-Mcgrath D.E."/>
            <person name="Sieber C.M.K."/>
            <person name="Emerson J.B."/>
            <person name="Anantharaman K."/>
            <person name="Thomas B.C."/>
            <person name="Malmstrom R."/>
            <person name="Stieglmeier M."/>
            <person name="Klingl A."/>
            <person name="Woyke T."/>
            <person name="Ryan C.M."/>
            <person name="Banfield J.F."/>
        </authorList>
    </citation>
    <scope>NUCLEOTIDE SEQUENCE [LARGE SCALE GENOMIC DNA]</scope>
</reference>
<accession>A0A2M6W2B1</accession>
<keyword evidence="3 5" id="KW-1133">Transmembrane helix</keyword>
<evidence type="ECO:0000256" key="3">
    <source>
        <dbReference type="ARBA" id="ARBA00022989"/>
    </source>
</evidence>